<keyword evidence="5" id="KW-0732">Signal</keyword>
<keyword evidence="8" id="KW-1185">Reference proteome</keyword>
<feature type="signal peptide" evidence="5">
    <location>
        <begin position="1"/>
        <end position="18"/>
    </location>
</feature>
<name>A0A8K0DZW0_9ROSA</name>
<dbReference type="AlphaFoldDB" id="A0A8K0DZW0"/>
<feature type="domain" description="Strictosidine synthase conserved region" evidence="6">
    <location>
        <begin position="152"/>
        <end position="235"/>
    </location>
</feature>
<dbReference type="GO" id="GO:0005773">
    <property type="term" value="C:vacuole"/>
    <property type="evidence" value="ECO:0007669"/>
    <property type="project" value="UniProtKB-SubCell"/>
</dbReference>
<evidence type="ECO:0000256" key="4">
    <source>
        <dbReference type="ARBA" id="ARBA00023180"/>
    </source>
</evidence>
<comment type="subcellular location">
    <subcellularLocation>
        <location evidence="1">Vacuole</location>
    </subcellularLocation>
</comment>
<evidence type="ECO:0000313" key="7">
    <source>
        <dbReference type="EMBL" id="KAF3439701.1"/>
    </source>
</evidence>
<keyword evidence="3" id="KW-0926">Vacuole</keyword>
<dbReference type="PANTHER" id="PTHR10426">
    <property type="entry name" value="STRICTOSIDINE SYNTHASE-RELATED"/>
    <property type="match status" value="1"/>
</dbReference>
<dbReference type="FunFam" id="2.120.10.30:FF:000066">
    <property type="entry name" value="ABC transporter permease protein"/>
    <property type="match status" value="1"/>
</dbReference>
<dbReference type="Gene3D" id="2.120.10.30">
    <property type="entry name" value="TolB, C-terminal domain"/>
    <property type="match status" value="1"/>
</dbReference>
<evidence type="ECO:0000256" key="5">
    <source>
        <dbReference type="SAM" id="SignalP"/>
    </source>
</evidence>
<dbReference type="GO" id="GO:0012505">
    <property type="term" value="C:endomembrane system"/>
    <property type="evidence" value="ECO:0007669"/>
    <property type="project" value="TreeGrafter"/>
</dbReference>
<dbReference type="InterPro" id="IPR011042">
    <property type="entry name" value="6-blade_b-propeller_TolB-like"/>
</dbReference>
<proteinExistence type="inferred from homology"/>
<accession>A0A8K0DZW0</accession>
<dbReference type="PANTHER" id="PTHR10426:SF68">
    <property type="entry name" value="OS07G0614000 PROTEIN"/>
    <property type="match status" value="1"/>
</dbReference>
<keyword evidence="4" id="KW-0325">Glycoprotein</keyword>
<dbReference type="Proteomes" id="UP000796880">
    <property type="component" value="Unassembled WGS sequence"/>
</dbReference>
<organism evidence="7 8">
    <name type="scientific">Rhamnella rubrinervis</name>
    <dbReference type="NCBI Taxonomy" id="2594499"/>
    <lineage>
        <taxon>Eukaryota</taxon>
        <taxon>Viridiplantae</taxon>
        <taxon>Streptophyta</taxon>
        <taxon>Embryophyta</taxon>
        <taxon>Tracheophyta</taxon>
        <taxon>Spermatophyta</taxon>
        <taxon>Magnoliopsida</taxon>
        <taxon>eudicotyledons</taxon>
        <taxon>Gunneridae</taxon>
        <taxon>Pentapetalae</taxon>
        <taxon>rosids</taxon>
        <taxon>fabids</taxon>
        <taxon>Rosales</taxon>
        <taxon>Rhamnaceae</taxon>
        <taxon>rhamnoid group</taxon>
        <taxon>Rhamneae</taxon>
        <taxon>Rhamnella</taxon>
    </lineage>
</organism>
<gene>
    <name evidence="7" type="ORF">FNV43_RR17979</name>
</gene>
<feature type="chain" id="PRO_5035436901" description="Strictosidine synthase conserved region domain-containing protein" evidence="5">
    <location>
        <begin position="19"/>
        <end position="359"/>
    </location>
</feature>
<dbReference type="EMBL" id="VOIH02000008">
    <property type="protein sequence ID" value="KAF3439701.1"/>
    <property type="molecule type" value="Genomic_DNA"/>
</dbReference>
<dbReference type="Pfam" id="PF03088">
    <property type="entry name" value="Str_synth"/>
    <property type="match status" value="1"/>
</dbReference>
<protein>
    <recommendedName>
        <fullName evidence="6">Strictosidine synthase conserved region domain-containing protein</fullName>
    </recommendedName>
</protein>
<dbReference type="PROSITE" id="PS51257">
    <property type="entry name" value="PROKAR_LIPOPROTEIN"/>
    <property type="match status" value="1"/>
</dbReference>
<evidence type="ECO:0000313" key="8">
    <source>
        <dbReference type="Proteomes" id="UP000796880"/>
    </source>
</evidence>
<comment type="similarity">
    <text evidence="2">Belongs to the strictosidine synthase family.</text>
</comment>
<evidence type="ECO:0000256" key="3">
    <source>
        <dbReference type="ARBA" id="ARBA00022554"/>
    </source>
</evidence>
<dbReference type="GO" id="GO:0016787">
    <property type="term" value="F:hydrolase activity"/>
    <property type="evidence" value="ECO:0007669"/>
    <property type="project" value="TreeGrafter"/>
</dbReference>
<dbReference type="SUPFAM" id="SSF63829">
    <property type="entry name" value="Calcium-dependent phosphotriesterase"/>
    <property type="match status" value="1"/>
</dbReference>
<dbReference type="Pfam" id="PF20067">
    <property type="entry name" value="SSL_N"/>
    <property type="match status" value="1"/>
</dbReference>
<comment type="caution">
    <text evidence="7">The sequence shown here is derived from an EMBL/GenBank/DDBJ whole genome shotgun (WGS) entry which is preliminary data.</text>
</comment>
<evidence type="ECO:0000256" key="1">
    <source>
        <dbReference type="ARBA" id="ARBA00004116"/>
    </source>
</evidence>
<evidence type="ECO:0000256" key="2">
    <source>
        <dbReference type="ARBA" id="ARBA00009191"/>
    </source>
</evidence>
<sequence>MALKHYLTSSFLLACLLAYSCQIFFFSPFSPDPLELPPVSSSFLLPPNNQLQGVIKLGEGFLKGPEAICVDKEGILYTATRDGWIKRLHRNGSWENWKMVKGRSLLGITITKEGDVVVCDTEEGLLKVGENVVSVLTSHVNGSRIRFADDVIAASDGSLYFSVASTKYELHNWYLDVLEAKPHGQLLKYDPSSGETSILLDDLCFANGVALSQDQHYLVVCETWKFRCLKYWLEGENKGQTEIFIDHLPGGPDNINLAPDGSFWIALLELTSEGLEFVHTSKASKKFLAAFPKLTKLVSGVHRKAMVVNVAADGNIAKKFDDSNGKVMSFVTTALEFENHLYLGSLNSDFIGKLPLKVA</sequence>
<reference evidence="7" key="1">
    <citation type="submission" date="2020-03" db="EMBL/GenBank/DDBJ databases">
        <title>A high-quality chromosome-level genome assembly of a woody plant with both climbing and erect habits, Rhamnella rubrinervis.</title>
        <authorList>
            <person name="Lu Z."/>
            <person name="Yang Y."/>
            <person name="Zhu X."/>
            <person name="Sun Y."/>
        </authorList>
    </citation>
    <scope>NUCLEOTIDE SEQUENCE</scope>
    <source>
        <strain evidence="7">BYM</strain>
        <tissue evidence="7">Leaf</tissue>
    </source>
</reference>
<evidence type="ECO:0000259" key="6">
    <source>
        <dbReference type="Pfam" id="PF03088"/>
    </source>
</evidence>
<dbReference type="OrthoDB" id="5307922at2759"/>
<dbReference type="InterPro" id="IPR018119">
    <property type="entry name" value="Strictosidine_synth_cons-reg"/>
</dbReference>